<proteinExistence type="predicted"/>
<evidence type="ECO:0000313" key="2">
    <source>
        <dbReference type="Proteomes" id="UP000248168"/>
    </source>
</evidence>
<evidence type="ECO:0008006" key="3">
    <source>
        <dbReference type="Google" id="ProtNLM"/>
    </source>
</evidence>
<dbReference type="AlphaFoldDB" id="A0A330LBE7"/>
<sequence length="108" mass="12648">MTKLRCPFLHGEVEFTNERERHIREKHPDLLPQYREYLSHTLADPDEVRRDARFPNSLLFSHWFPDLKGGKFVVVVVVADPAPSDRHWIVTAYVARQLSGGIVEWTRP</sequence>
<evidence type="ECO:0000313" key="1">
    <source>
        <dbReference type="EMBL" id="SPP66628.1"/>
    </source>
</evidence>
<organism evidence="1 2">
    <name type="scientific">Nitrospira lenta</name>
    <dbReference type="NCBI Taxonomy" id="1436998"/>
    <lineage>
        <taxon>Bacteria</taxon>
        <taxon>Pseudomonadati</taxon>
        <taxon>Nitrospirota</taxon>
        <taxon>Nitrospiria</taxon>
        <taxon>Nitrospirales</taxon>
        <taxon>Nitrospiraceae</taxon>
        <taxon>Nitrospira</taxon>
    </lineage>
</organism>
<dbReference type="Proteomes" id="UP000248168">
    <property type="component" value="Unassembled WGS sequence"/>
</dbReference>
<dbReference type="OrthoDB" id="336534at2"/>
<reference evidence="2" key="1">
    <citation type="submission" date="2018-04" db="EMBL/GenBank/DDBJ databases">
        <authorList>
            <person name="Lucker S."/>
            <person name="Sakoula D."/>
        </authorList>
    </citation>
    <scope>NUCLEOTIDE SEQUENCE [LARGE SCALE GENOMIC DNA]</scope>
</reference>
<dbReference type="RefSeq" id="WP_121990770.1">
    <property type="nucleotide sequence ID" value="NZ_OUNR01000021.1"/>
</dbReference>
<dbReference type="EMBL" id="OUNR01000021">
    <property type="protein sequence ID" value="SPP66628.1"/>
    <property type="molecule type" value="Genomic_DNA"/>
</dbReference>
<keyword evidence="2" id="KW-1185">Reference proteome</keyword>
<protein>
    <recommendedName>
        <fullName evidence="3">Phage-Barnase-EndoU-ColicinE5/D-RelE like nuclease 2 domain-containing protein</fullName>
    </recommendedName>
</protein>
<name>A0A330LBE7_9BACT</name>
<gene>
    <name evidence="1" type="ORF">NITLEN_80052</name>
</gene>
<accession>A0A330LBE7</accession>
<dbReference type="InParanoid" id="A0A330LBE7"/>